<name>A0A430GHK8_ACIBZ</name>
<dbReference type="EMBL" id="CP092085">
    <property type="protein sequence ID" value="UUN96958.1"/>
    <property type="molecule type" value="Genomic_DNA"/>
</dbReference>
<dbReference type="RefSeq" id="WP_004828082.1">
    <property type="nucleotide sequence ID" value="NZ_BKMM01000012.1"/>
</dbReference>
<organism evidence="1 2">
    <name type="scientific">Acinetobacter bereziniae</name>
    <name type="common">Acinetobacter genomosp. 10</name>
    <dbReference type="NCBI Taxonomy" id="106648"/>
    <lineage>
        <taxon>Bacteria</taxon>
        <taxon>Pseudomonadati</taxon>
        <taxon>Pseudomonadota</taxon>
        <taxon>Gammaproteobacteria</taxon>
        <taxon>Moraxellales</taxon>
        <taxon>Moraxellaceae</taxon>
        <taxon>Acinetobacter</taxon>
    </lineage>
</organism>
<dbReference type="Proteomes" id="UP000644140">
    <property type="component" value="Chromosome"/>
</dbReference>
<dbReference type="AlphaFoldDB" id="A0A430GHK8"/>
<dbReference type="SUPFAM" id="SSF56935">
    <property type="entry name" value="Porins"/>
    <property type="match status" value="1"/>
</dbReference>
<accession>A0A430GHK8</accession>
<dbReference type="GeneID" id="69461309"/>
<protein>
    <submittedName>
        <fullName evidence="1">DcaP family trimeric outer membrane transporter</fullName>
    </submittedName>
</protein>
<sequence>MSLFTNRKSFIIKSLALTVTALMVNTAQAATDSQEIQQLRNEVQELKALLQQQQQQVRLVESKVESAPASASSGLKSKSGADINIYGFVRGDANYIIEGADDDFNKVNATTGEAKDKLRATAKTTRIGLDFNTPVGDAKVGGKVEVDFAGNGVNENLRIRHAYLTYNNWLFGQTTSNFLSSHAPEMIDFATNLGGGTTRIPQVRYAYNLAPTTKLLVAAEEGNSAGITGTAIKYSLPVLTGKVTQSYAGGNGNASARVLVENYKDNNIRKDKTGWGIGVGTDFKVADPLKLFADASYVVGNSNYLYGSNSAYSVVNGDIEQNEFTAVQVGGTYKILPNLRSTLAYGALFADNGTDFAKANQSANEKVQQAWLNVIYSPAKPIDLGIEYINGKRETFAGQSYKDNRVGLMAKYNF</sequence>
<evidence type="ECO:0000313" key="2">
    <source>
        <dbReference type="Proteomes" id="UP000644140"/>
    </source>
</evidence>
<gene>
    <name evidence="1" type="ORF">I9054_016575</name>
</gene>
<proteinExistence type="predicted"/>
<dbReference type="Pfam" id="PF19577">
    <property type="entry name" value="DcaP"/>
    <property type="match status" value="1"/>
</dbReference>
<evidence type="ECO:0000313" key="1">
    <source>
        <dbReference type="EMBL" id="UUN96958.1"/>
    </source>
</evidence>
<dbReference type="InterPro" id="IPR045748">
    <property type="entry name" value="DcaP"/>
</dbReference>
<reference evidence="1" key="1">
    <citation type="submission" date="2022-02" db="EMBL/GenBank/DDBJ databases">
        <title>Characterization of Tn125 harboring carbapenem-resistant Acinetobacter bereziniae clinical isolates.</title>
        <authorList>
            <person name="Wong N.-K."/>
            <person name="Pan Q."/>
        </authorList>
    </citation>
    <scope>NUCLEOTIDE SEQUENCE</scope>
    <source>
        <strain evidence="1">GD03393</strain>
    </source>
</reference>